<dbReference type="Gene3D" id="1.10.10.10">
    <property type="entry name" value="Winged helix-like DNA-binding domain superfamily/Winged helix DNA-binding domain"/>
    <property type="match status" value="1"/>
</dbReference>
<sequence>MKSEPHPDSGPIRSVDRDLLLAMRSGELIGIGELTEKLDVTATAVRQRIERLLARGLIEREKVVAGRGRPTYRYRITDQGKRINTADSTELAEAMWHEMLSIEDRDLRNRMLSSVATRLGREYAAQLDESAPLEERMRVLSRLLSSRRVVSDVRSAGELPVLDINACPYPTLADGSEDHTMCHLEEQVLSEALGKPVQLSQCRLDGDACCQFSPASNVPASNVPAANLTSDGSTN</sequence>
<dbReference type="Proteomes" id="UP000318081">
    <property type="component" value="Chromosome"/>
</dbReference>
<dbReference type="SUPFAM" id="SSF46785">
    <property type="entry name" value="Winged helix' DNA-binding domain"/>
    <property type="match status" value="1"/>
</dbReference>
<dbReference type="InterPro" id="IPR011991">
    <property type="entry name" value="ArsR-like_HTH"/>
</dbReference>
<organism evidence="1 2">
    <name type="scientific">Stieleria magnilauensis</name>
    <dbReference type="NCBI Taxonomy" id="2527963"/>
    <lineage>
        <taxon>Bacteria</taxon>
        <taxon>Pseudomonadati</taxon>
        <taxon>Planctomycetota</taxon>
        <taxon>Planctomycetia</taxon>
        <taxon>Pirellulales</taxon>
        <taxon>Pirellulaceae</taxon>
        <taxon>Stieleria</taxon>
    </lineage>
</organism>
<proteinExistence type="predicted"/>
<reference evidence="1 2" key="1">
    <citation type="submission" date="2019-02" db="EMBL/GenBank/DDBJ databases">
        <title>Deep-cultivation of Planctomycetes and their phenomic and genomic characterization uncovers novel biology.</title>
        <authorList>
            <person name="Wiegand S."/>
            <person name="Jogler M."/>
            <person name="Boedeker C."/>
            <person name="Pinto D."/>
            <person name="Vollmers J."/>
            <person name="Rivas-Marin E."/>
            <person name="Kohn T."/>
            <person name="Peeters S.H."/>
            <person name="Heuer A."/>
            <person name="Rast P."/>
            <person name="Oberbeckmann S."/>
            <person name="Bunk B."/>
            <person name="Jeske O."/>
            <person name="Meyerdierks A."/>
            <person name="Storesund J.E."/>
            <person name="Kallscheuer N."/>
            <person name="Luecker S."/>
            <person name="Lage O.M."/>
            <person name="Pohl T."/>
            <person name="Merkel B.J."/>
            <person name="Hornburger P."/>
            <person name="Mueller R.-W."/>
            <person name="Bruemmer F."/>
            <person name="Labrenz M."/>
            <person name="Spormann A.M."/>
            <person name="Op den Camp H."/>
            <person name="Overmann J."/>
            <person name="Amann R."/>
            <person name="Jetten M.S.M."/>
            <person name="Mascher T."/>
            <person name="Medema M.H."/>
            <person name="Devos D.P."/>
            <person name="Kaster A.-K."/>
            <person name="Ovreas L."/>
            <person name="Rohde M."/>
            <person name="Galperin M.Y."/>
            <person name="Jogler C."/>
        </authorList>
    </citation>
    <scope>NUCLEOTIDE SEQUENCE [LARGE SCALE GENOMIC DNA]</scope>
    <source>
        <strain evidence="1 2">TBK1r</strain>
    </source>
</reference>
<name>A0ABX5XZ68_9BACT</name>
<gene>
    <name evidence="1" type="ORF">TBK1r_55900</name>
</gene>
<dbReference type="EMBL" id="CP036432">
    <property type="protein sequence ID" value="QDV86571.1"/>
    <property type="molecule type" value="Genomic_DNA"/>
</dbReference>
<evidence type="ECO:0000313" key="2">
    <source>
        <dbReference type="Proteomes" id="UP000318081"/>
    </source>
</evidence>
<protein>
    <recommendedName>
        <fullName evidence="3">MarR family protein</fullName>
    </recommendedName>
</protein>
<dbReference type="CDD" id="cd00090">
    <property type="entry name" value="HTH_ARSR"/>
    <property type="match status" value="1"/>
</dbReference>
<evidence type="ECO:0008006" key="3">
    <source>
        <dbReference type="Google" id="ProtNLM"/>
    </source>
</evidence>
<accession>A0ABX5XZ68</accession>
<evidence type="ECO:0000313" key="1">
    <source>
        <dbReference type="EMBL" id="QDV86571.1"/>
    </source>
</evidence>
<dbReference type="InterPro" id="IPR036388">
    <property type="entry name" value="WH-like_DNA-bd_sf"/>
</dbReference>
<keyword evidence="2" id="KW-1185">Reference proteome</keyword>
<dbReference type="InterPro" id="IPR036390">
    <property type="entry name" value="WH_DNA-bd_sf"/>
</dbReference>
<dbReference type="RefSeq" id="WP_145217824.1">
    <property type="nucleotide sequence ID" value="NZ_CP036432.1"/>
</dbReference>